<sequence length="184" mass="21242">MFIHWLIVSNIVICRFKNIEKLSTYCIFHLVSNLQHHCTVYYKACLQLCKFPPFPSLSCLLLQVQCFAQKFAKKVAETIENQQLSRQYPVVLYIKLERFNCSLLKAVIRILVLQIISIFQTKFSKITSLCVVFNRAESEHNTAIAPSLLHLLLSVAVSDWLTAYNRAVCHLARGQRPEVTRVKN</sequence>
<dbReference type="EMBL" id="JYDS01000065">
    <property type="protein sequence ID" value="KRZ27863.1"/>
    <property type="molecule type" value="Genomic_DNA"/>
</dbReference>
<evidence type="ECO:0000313" key="2">
    <source>
        <dbReference type="Proteomes" id="UP000054805"/>
    </source>
</evidence>
<dbReference type="Proteomes" id="UP000054805">
    <property type="component" value="Unassembled WGS sequence"/>
</dbReference>
<organism evidence="1 2">
    <name type="scientific">Trichinella pseudospiralis</name>
    <name type="common">Parasitic roundworm</name>
    <dbReference type="NCBI Taxonomy" id="6337"/>
    <lineage>
        <taxon>Eukaryota</taxon>
        <taxon>Metazoa</taxon>
        <taxon>Ecdysozoa</taxon>
        <taxon>Nematoda</taxon>
        <taxon>Enoplea</taxon>
        <taxon>Dorylaimia</taxon>
        <taxon>Trichinellida</taxon>
        <taxon>Trichinellidae</taxon>
        <taxon>Trichinella</taxon>
    </lineage>
</organism>
<name>A0A0V1IYQ5_TRIPS</name>
<protein>
    <submittedName>
        <fullName evidence="1">Uncharacterized protein</fullName>
    </submittedName>
</protein>
<dbReference type="AlphaFoldDB" id="A0A0V1IYQ5"/>
<proteinExistence type="predicted"/>
<reference evidence="1 2" key="1">
    <citation type="submission" date="2015-01" db="EMBL/GenBank/DDBJ databases">
        <title>Evolution of Trichinella species and genotypes.</title>
        <authorList>
            <person name="Korhonen P.K."/>
            <person name="Edoardo P."/>
            <person name="Giuseppe L.R."/>
            <person name="Gasser R.B."/>
        </authorList>
    </citation>
    <scope>NUCLEOTIDE SEQUENCE [LARGE SCALE GENOMIC DNA]</scope>
    <source>
        <strain evidence="1">ISS588</strain>
    </source>
</reference>
<evidence type="ECO:0000313" key="1">
    <source>
        <dbReference type="EMBL" id="KRZ27863.1"/>
    </source>
</evidence>
<comment type="caution">
    <text evidence="1">The sequence shown here is derived from an EMBL/GenBank/DDBJ whole genome shotgun (WGS) entry which is preliminary data.</text>
</comment>
<keyword evidence="2" id="KW-1185">Reference proteome</keyword>
<gene>
    <name evidence="1" type="ORF">T4B_2466</name>
</gene>
<accession>A0A0V1IYQ5</accession>